<dbReference type="Pfam" id="PF01869">
    <property type="entry name" value="BcrAD_BadFG"/>
    <property type="match status" value="1"/>
</dbReference>
<reference evidence="2 3" key="1">
    <citation type="submission" date="2019-02" db="EMBL/GenBank/DDBJ databases">
        <title>Draft genome sequence of Amycolatopsis sp. 8-3EHSu isolated from roots of Suaeda maritima.</title>
        <authorList>
            <person name="Duangmal K."/>
            <person name="Chantavorakit T."/>
        </authorList>
    </citation>
    <scope>NUCLEOTIDE SEQUENCE [LARGE SCALE GENOMIC DNA]</scope>
    <source>
        <strain evidence="2 3">8-3EHSu</strain>
    </source>
</reference>
<protein>
    <submittedName>
        <fullName evidence="2">ATPase</fullName>
    </submittedName>
</protein>
<dbReference type="Gene3D" id="3.30.420.40">
    <property type="match status" value="2"/>
</dbReference>
<organism evidence="2 3">
    <name type="scientific">Amycolatopsis suaedae</name>
    <dbReference type="NCBI Taxonomy" id="2510978"/>
    <lineage>
        <taxon>Bacteria</taxon>
        <taxon>Bacillati</taxon>
        <taxon>Actinomycetota</taxon>
        <taxon>Actinomycetes</taxon>
        <taxon>Pseudonocardiales</taxon>
        <taxon>Pseudonocardiaceae</taxon>
        <taxon>Amycolatopsis</taxon>
    </lineage>
</organism>
<dbReference type="Proteomes" id="UP000292003">
    <property type="component" value="Unassembled WGS sequence"/>
</dbReference>
<comment type="caution">
    <text evidence="2">The sequence shown here is derived from an EMBL/GenBank/DDBJ whole genome shotgun (WGS) entry which is preliminary data.</text>
</comment>
<evidence type="ECO:0000313" key="3">
    <source>
        <dbReference type="Proteomes" id="UP000292003"/>
    </source>
</evidence>
<name>A0A4Q7J984_9PSEU</name>
<dbReference type="InterPro" id="IPR002731">
    <property type="entry name" value="ATPase_BadF"/>
</dbReference>
<accession>A0A4Q7J984</accession>
<dbReference type="InterPro" id="IPR043129">
    <property type="entry name" value="ATPase_NBD"/>
</dbReference>
<dbReference type="AlphaFoldDB" id="A0A4Q7J984"/>
<dbReference type="OrthoDB" id="5524856at2"/>
<sequence>MSLPGSPPVIAVDGGNSKTDVLLVAEDGRVLGRSRGPGASPQNIGLDASVALLERLVLDALADGGLPARRPFGRHSSVYLAGMDLPAEEEAFSLALTAREWSASATVANDTFALLRAGTEDGAGVAVVCGAGINCVGVSADGRVHRFPALGKISGDWGGGLQLGEEALWSAVRAEDGRGPGTGLRDAVCEHFGVNAVVEVMERLHFGEYPYARLHELSPVLFRVAATGDEVAQGVVDRLIEEVVVLATVTLRRLALTDGAPAVILGGGVLTGVGETVTGEIERRCRKVAPNAVVRVVDVAPVVGAALSGLDAVGADAAAKQRLRASSVAAPEGGRNG</sequence>
<evidence type="ECO:0000259" key="1">
    <source>
        <dbReference type="Pfam" id="PF01869"/>
    </source>
</evidence>
<dbReference type="EMBL" id="SFCC01000005">
    <property type="protein sequence ID" value="RZQ63779.1"/>
    <property type="molecule type" value="Genomic_DNA"/>
</dbReference>
<keyword evidence="3" id="KW-1185">Reference proteome</keyword>
<dbReference type="PANTHER" id="PTHR43190">
    <property type="entry name" value="N-ACETYL-D-GLUCOSAMINE KINASE"/>
    <property type="match status" value="1"/>
</dbReference>
<dbReference type="InterPro" id="IPR052519">
    <property type="entry name" value="Euk-type_GlcNAc_Kinase"/>
</dbReference>
<evidence type="ECO:0000313" key="2">
    <source>
        <dbReference type="EMBL" id="RZQ63779.1"/>
    </source>
</evidence>
<gene>
    <name evidence="2" type="ORF">EWH70_11460</name>
</gene>
<dbReference type="SUPFAM" id="SSF53067">
    <property type="entry name" value="Actin-like ATPase domain"/>
    <property type="match status" value="2"/>
</dbReference>
<dbReference type="RefSeq" id="WP_130475305.1">
    <property type="nucleotide sequence ID" value="NZ_SFCC01000005.1"/>
</dbReference>
<proteinExistence type="predicted"/>
<feature type="domain" description="ATPase BadF/BadG/BcrA/BcrD type" evidence="1">
    <location>
        <begin position="12"/>
        <end position="308"/>
    </location>
</feature>
<dbReference type="PANTHER" id="PTHR43190:SF3">
    <property type="entry name" value="N-ACETYL-D-GLUCOSAMINE KINASE"/>
    <property type="match status" value="1"/>
</dbReference>